<name>A0A7S3ENW0_9RHOD</name>
<dbReference type="AlphaFoldDB" id="A0A7S3ENW0"/>
<dbReference type="InterPro" id="IPR009249">
    <property type="entry name" value="Ferredoxin-dep_bilin_Rdtase"/>
</dbReference>
<dbReference type="NCBIfam" id="NF009720">
    <property type="entry name" value="PRK13247.1"/>
    <property type="match status" value="1"/>
</dbReference>
<protein>
    <recommendedName>
        <fullName evidence="4">15,16-dihydrobiliverdin:ferredoxin oxidoreductase</fullName>
    </recommendedName>
</protein>
<gene>
    <name evidence="3" type="ORF">RMAR00112_LOCUS34967</name>
</gene>
<organism evidence="3">
    <name type="scientific">Rhodosorus marinus</name>
    <dbReference type="NCBI Taxonomy" id="101924"/>
    <lineage>
        <taxon>Eukaryota</taxon>
        <taxon>Rhodophyta</taxon>
        <taxon>Stylonematophyceae</taxon>
        <taxon>Stylonematales</taxon>
        <taxon>Stylonemataceae</taxon>
        <taxon>Rhodosorus</taxon>
    </lineage>
</organism>
<dbReference type="Gene3D" id="3.40.1500.20">
    <property type="match status" value="1"/>
</dbReference>
<dbReference type="GO" id="GO:0050897">
    <property type="term" value="F:cobalt ion binding"/>
    <property type="evidence" value="ECO:0007669"/>
    <property type="project" value="InterPro"/>
</dbReference>
<dbReference type="Pfam" id="PF05996">
    <property type="entry name" value="Fe_bilin_red"/>
    <property type="match status" value="1"/>
</dbReference>
<keyword evidence="2" id="KW-0560">Oxidoreductase</keyword>
<dbReference type="EMBL" id="HBHW01044980">
    <property type="protein sequence ID" value="CAE0066891.1"/>
    <property type="molecule type" value="Transcribed_RNA"/>
</dbReference>
<evidence type="ECO:0008006" key="4">
    <source>
        <dbReference type="Google" id="ProtNLM"/>
    </source>
</evidence>
<dbReference type="PANTHER" id="PTHR34557">
    <property type="entry name" value="PHYTOCHROMOBILIN:FERREDOXIN OXIDOREDUCTASE, CHLOROPLASTIC"/>
    <property type="match status" value="1"/>
</dbReference>
<dbReference type="GO" id="GO:0016636">
    <property type="term" value="F:oxidoreductase activity, acting on the CH-CH group of donors, iron-sulfur protein as acceptor"/>
    <property type="evidence" value="ECO:0007669"/>
    <property type="project" value="InterPro"/>
</dbReference>
<comment type="similarity">
    <text evidence="1">Belongs to the HY2 family.</text>
</comment>
<accession>A0A7S3ENW0</accession>
<evidence type="ECO:0000256" key="2">
    <source>
        <dbReference type="ARBA" id="ARBA00023002"/>
    </source>
</evidence>
<evidence type="ECO:0000256" key="1">
    <source>
        <dbReference type="ARBA" id="ARBA00006908"/>
    </source>
</evidence>
<sequence length="303" mass="34968">MFAFSVLTGYGVPGSRSRLRIRNARVSMCVATPESLELSSERLAKLPWEKSIAGDDVEMLFMPFIELQNRVMFDTQKNLKDLPFESELSFQSSSRKKAKIESWNFQSDTFRKIRLTYIDAGIPAQVFNSVWYPDPKYDLPLLGVDFLSFGKKKILCVLDFQPLKQEKAYLEKYCEILDPIKSKYPSLAGQMTARFYDENQFFSKQLAFGRFDNPQPVMEELFPAFEEYLNTYVKMFKDAPATEDPKEIAANLELQKEYDIYSAERDPAVGLFSTYFGGEWAVKFTHDFLFELSETPDPAEADL</sequence>
<reference evidence="3" key="1">
    <citation type="submission" date="2021-01" db="EMBL/GenBank/DDBJ databases">
        <authorList>
            <person name="Corre E."/>
            <person name="Pelletier E."/>
            <person name="Niang G."/>
            <person name="Scheremetjew M."/>
            <person name="Finn R."/>
            <person name="Kale V."/>
            <person name="Holt S."/>
            <person name="Cochrane G."/>
            <person name="Meng A."/>
            <person name="Brown T."/>
            <person name="Cohen L."/>
        </authorList>
    </citation>
    <scope>NUCLEOTIDE SEQUENCE</scope>
    <source>
        <strain evidence="3">CCMP 769</strain>
    </source>
</reference>
<proteinExistence type="inferred from homology"/>
<evidence type="ECO:0000313" key="3">
    <source>
        <dbReference type="EMBL" id="CAE0066891.1"/>
    </source>
</evidence>
<dbReference type="PANTHER" id="PTHR34557:SF1">
    <property type="entry name" value="PHYTOCHROMOBILIN:FERREDOXIN OXIDOREDUCTASE, CHLOROPLASTIC"/>
    <property type="match status" value="1"/>
</dbReference>
<dbReference type="GO" id="GO:0010024">
    <property type="term" value="P:phytochromobilin biosynthetic process"/>
    <property type="evidence" value="ECO:0007669"/>
    <property type="project" value="InterPro"/>
</dbReference>